<feature type="compositionally biased region" description="Low complexity" evidence="1">
    <location>
        <begin position="55"/>
        <end position="64"/>
    </location>
</feature>
<dbReference type="SMART" id="SM00959">
    <property type="entry name" value="Rho_N"/>
    <property type="match status" value="1"/>
</dbReference>
<evidence type="ECO:0000313" key="4">
    <source>
        <dbReference type="Proteomes" id="UP001445335"/>
    </source>
</evidence>
<dbReference type="Pfam" id="PF07498">
    <property type="entry name" value="Rho_N"/>
    <property type="match status" value="1"/>
</dbReference>
<dbReference type="SUPFAM" id="SSF68912">
    <property type="entry name" value="Rho N-terminal domain-like"/>
    <property type="match status" value="1"/>
</dbReference>
<sequence>MALVSKDESNDGTITFKFGSEAEAAAAGSSATHDAPQAAAAPEPPAASTKERAEAVAAAASESAPSHTEQAPPVSEPAPLQGAGEEGGQAVAGSNGSGSAAAAPSSMKELHGLKVSDLKDLCRDHNVKGYTKMRKQELIDALGRELFAHVS</sequence>
<evidence type="ECO:0000259" key="2">
    <source>
        <dbReference type="SMART" id="SM00959"/>
    </source>
</evidence>
<feature type="region of interest" description="Disordered" evidence="1">
    <location>
        <begin position="23"/>
        <end position="106"/>
    </location>
</feature>
<feature type="compositionally biased region" description="Low complexity" evidence="1">
    <location>
        <begin position="23"/>
        <end position="41"/>
    </location>
</feature>
<accession>A0AAW1QZ36</accession>
<feature type="compositionally biased region" description="Low complexity" evidence="1">
    <location>
        <begin position="88"/>
        <end position="106"/>
    </location>
</feature>
<keyword evidence="4" id="KW-1185">Reference proteome</keyword>
<organism evidence="3 4">
    <name type="scientific">Elliptochloris bilobata</name>
    <dbReference type="NCBI Taxonomy" id="381761"/>
    <lineage>
        <taxon>Eukaryota</taxon>
        <taxon>Viridiplantae</taxon>
        <taxon>Chlorophyta</taxon>
        <taxon>core chlorophytes</taxon>
        <taxon>Trebouxiophyceae</taxon>
        <taxon>Trebouxiophyceae incertae sedis</taxon>
        <taxon>Elliptochloris clade</taxon>
        <taxon>Elliptochloris</taxon>
    </lineage>
</organism>
<gene>
    <name evidence="3" type="ORF">WJX81_005468</name>
</gene>
<dbReference type="GO" id="GO:0006353">
    <property type="term" value="P:DNA-templated transcription termination"/>
    <property type="evidence" value="ECO:0007669"/>
    <property type="project" value="InterPro"/>
</dbReference>
<dbReference type="AlphaFoldDB" id="A0AAW1QZ36"/>
<feature type="domain" description="Rho termination factor-like N-terminal" evidence="2">
    <location>
        <begin position="109"/>
        <end position="150"/>
    </location>
</feature>
<evidence type="ECO:0000256" key="1">
    <source>
        <dbReference type="SAM" id="MobiDB-lite"/>
    </source>
</evidence>
<dbReference type="Proteomes" id="UP001445335">
    <property type="component" value="Unassembled WGS sequence"/>
</dbReference>
<comment type="caution">
    <text evidence="3">The sequence shown here is derived from an EMBL/GenBank/DDBJ whole genome shotgun (WGS) entry which is preliminary data.</text>
</comment>
<protein>
    <recommendedName>
        <fullName evidence="2">Rho termination factor-like N-terminal domain-containing protein</fullName>
    </recommendedName>
</protein>
<evidence type="ECO:0000313" key="3">
    <source>
        <dbReference type="EMBL" id="KAK9826752.1"/>
    </source>
</evidence>
<dbReference type="Gene3D" id="1.10.720.10">
    <property type="match status" value="1"/>
</dbReference>
<dbReference type="EMBL" id="JALJOU010000063">
    <property type="protein sequence ID" value="KAK9826752.1"/>
    <property type="molecule type" value="Genomic_DNA"/>
</dbReference>
<proteinExistence type="predicted"/>
<reference evidence="3 4" key="1">
    <citation type="journal article" date="2024" name="Nat. Commun.">
        <title>Phylogenomics reveals the evolutionary origins of lichenization in chlorophyte algae.</title>
        <authorList>
            <person name="Puginier C."/>
            <person name="Libourel C."/>
            <person name="Otte J."/>
            <person name="Skaloud P."/>
            <person name="Haon M."/>
            <person name="Grisel S."/>
            <person name="Petersen M."/>
            <person name="Berrin J.G."/>
            <person name="Delaux P.M."/>
            <person name="Dal Grande F."/>
            <person name="Keller J."/>
        </authorList>
    </citation>
    <scope>NUCLEOTIDE SEQUENCE [LARGE SCALE GENOMIC DNA]</scope>
    <source>
        <strain evidence="3 4">SAG 245.80</strain>
    </source>
</reference>
<name>A0AAW1QZ36_9CHLO</name>
<dbReference type="InterPro" id="IPR036269">
    <property type="entry name" value="Rho_N_sf"/>
</dbReference>
<dbReference type="InterPro" id="IPR011112">
    <property type="entry name" value="Rho-like_N"/>
</dbReference>